<keyword evidence="3" id="KW-0808">Transferase</keyword>
<dbReference type="GO" id="GO:0046872">
    <property type="term" value="F:metal ion binding"/>
    <property type="evidence" value="ECO:0007669"/>
    <property type="project" value="UniProtKB-KW"/>
</dbReference>
<keyword evidence="4" id="KW-0479">Metal-binding</keyword>
<protein>
    <recommendedName>
        <fullName evidence="11">fructokinase</fullName>
        <ecNumber evidence="11">2.7.1.4</ecNumber>
    </recommendedName>
</protein>
<dbReference type="OrthoDB" id="9783435at2"/>
<evidence type="ECO:0000256" key="9">
    <source>
        <dbReference type="ARBA" id="ARBA00022842"/>
    </source>
</evidence>
<keyword evidence="8" id="KW-0067">ATP-binding</keyword>
<dbReference type="Proteomes" id="UP000272003">
    <property type="component" value="Chromosome"/>
</dbReference>
<evidence type="ECO:0000256" key="5">
    <source>
        <dbReference type="ARBA" id="ARBA00022741"/>
    </source>
</evidence>
<keyword evidence="5" id="KW-0547">Nucleotide-binding</keyword>
<evidence type="ECO:0000256" key="2">
    <source>
        <dbReference type="ARBA" id="ARBA00006479"/>
    </source>
</evidence>
<keyword evidence="7" id="KW-0862">Zinc</keyword>
<proteinExistence type="inferred from homology"/>
<keyword evidence="6" id="KW-0418">Kinase</keyword>
<dbReference type="CDD" id="cd24067">
    <property type="entry name" value="ASKHA_NBD_ROK_BsFRK-like"/>
    <property type="match status" value="1"/>
</dbReference>
<dbReference type="PANTHER" id="PTHR42742">
    <property type="entry name" value="TRANSCRIPTIONAL REPRESSOR MPRA"/>
    <property type="match status" value="1"/>
</dbReference>
<reference evidence="13 14" key="1">
    <citation type="submission" date="2018-09" db="EMBL/GenBank/DDBJ databases">
        <title>Genome sequencing of strain BHWM-4.</title>
        <authorList>
            <person name="Heo J."/>
            <person name="Kim S.-J."/>
            <person name="Kwon S.-W."/>
        </authorList>
    </citation>
    <scope>NUCLEOTIDE SEQUENCE [LARGE SCALE GENOMIC DNA]</scope>
    <source>
        <strain evidence="13 14">BHWM-4</strain>
    </source>
</reference>
<keyword evidence="10" id="KW-0119">Carbohydrate metabolism</keyword>
<dbReference type="FunFam" id="3.30.420.40:FF:000153">
    <property type="entry name" value="Putative fructokinase"/>
    <property type="match status" value="1"/>
</dbReference>
<evidence type="ECO:0000256" key="12">
    <source>
        <dbReference type="ARBA" id="ARBA00048451"/>
    </source>
</evidence>
<gene>
    <name evidence="13" type="ORF">D7I45_06120</name>
</gene>
<dbReference type="GO" id="GO:0005524">
    <property type="term" value="F:ATP binding"/>
    <property type="evidence" value="ECO:0007669"/>
    <property type="project" value="UniProtKB-KW"/>
</dbReference>
<dbReference type="AlphaFoldDB" id="A0A387AWM7"/>
<dbReference type="NCBIfam" id="NF045550">
    <property type="entry name" value="FrctkaseScrK"/>
    <property type="match status" value="1"/>
</dbReference>
<sequence length="298" mass="33119">MKFGSIEAGGTKFVCAVGNEKYEILDSVRIPTTTPTETINKCIEYFEKFDDLVAMSIASFGPIEIRTESPKYGYITDTPKPNWSNTNFLGAMKKHFKIPIFWTTDVNGSAYGEYITSIKSHNPLQTLVYYTFGTGIGGGVINEGQFLGHQGHPEAGHVYLQRHPQDLDFTGLCPYHHNCLEGLAAGPTFDVRCGKPGKDVPYDDPAWDIVAFYIAQAVVQATLFIRPQRIILGGGVISEPVITKVREQFKKLFQDYVNVGDLDYYITMPAVPENGSATVGNFALAARQYYQENIVQMD</sequence>
<name>A0A387AWM7_9LACO</name>
<dbReference type="RefSeq" id="WP_120784830.1">
    <property type="nucleotide sequence ID" value="NZ_CP032626.1"/>
</dbReference>
<dbReference type="EMBL" id="CP032626">
    <property type="protein sequence ID" value="AYF93066.1"/>
    <property type="molecule type" value="Genomic_DNA"/>
</dbReference>
<comment type="catalytic activity">
    <reaction evidence="12">
        <text>D-fructose + ATP = D-fructose 6-phosphate + ADP + H(+)</text>
        <dbReference type="Rhea" id="RHEA:16125"/>
        <dbReference type="ChEBI" id="CHEBI:15378"/>
        <dbReference type="ChEBI" id="CHEBI:30616"/>
        <dbReference type="ChEBI" id="CHEBI:37721"/>
        <dbReference type="ChEBI" id="CHEBI:61527"/>
        <dbReference type="ChEBI" id="CHEBI:456216"/>
        <dbReference type="EC" id="2.7.1.4"/>
    </reaction>
</comment>
<evidence type="ECO:0000256" key="10">
    <source>
        <dbReference type="ARBA" id="ARBA00023277"/>
    </source>
</evidence>
<evidence type="ECO:0000256" key="11">
    <source>
        <dbReference type="ARBA" id="ARBA00038887"/>
    </source>
</evidence>
<dbReference type="Pfam" id="PF00480">
    <property type="entry name" value="ROK"/>
    <property type="match status" value="1"/>
</dbReference>
<evidence type="ECO:0000256" key="1">
    <source>
        <dbReference type="ARBA" id="ARBA00001946"/>
    </source>
</evidence>
<accession>A0A387AWM7</accession>
<comment type="similarity">
    <text evidence="2">Belongs to the ROK (NagC/XylR) family.</text>
</comment>
<evidence type="ECO:0000256" key="7">
    <source>
        <dbReference type="ARBA" id="ARBA00022833"/>
    </source>
</evidence>
<keyword evidence="9" id="KW-0460">Magnesium</keyword>
<dbReference type="InterPro" id="IPR054618">
    <property type="entry name" value="ScrK"/>
</dbReference>
<dbReference type="Gene3D" id="3.30.420.40">
    <property type="match status" value="2"/>
</dbReference>
<dbReference type="InterPro" id="IPR051804">
    <property type="entry name" value="Carb_Metab_Reg_Kinase/Isom"/>
</dbReference>
<organism evidence="13 14">
    <name type="scientific">Apilactobacillus bombintestini</name>
    <dbReference type="NCBI Taxonomy" id="2419772"/>
    <lineage>
        <taxon>Bacteria</taxon>
        <taxon>Bacillati</taxon>
        <taxon>Bacillota</taxon>
        <taxon>Bacilli</taxon>
        <taxon>Lactobacillales</taxon>
        <taxon>Lactobacillaceae</taxon>
        <taxon>Apilactobacillus</taxon>
    </lineage>
</organism>
<keyword evidence="14" id="KW-1185">Reference proteome</keyword>
<dbReference type="EC" id="2.7.1.4" evidence="11"/>
<evidence type="ECO:0000313" key="14">
    <source>
        <dbReference type="Proteomes" id="UP000272003"/>
    </source>
</evidence>
<evidence type="ECO:0000256" key="6">
    <source>
        <dbReference type="ARBA" id="ARBA00022777"/>
    </source>
</evidence>
<evidence type="ECO:0000256" key="4">
    <source>
        <dbReference type="ARBA" id="ARBA00022723"/>
    </source>
</evidence>
<evidence type="ECO:0000256" key="8">
    <source>
        <dbReference type="ARBA" id="ARBA00022840"/>
    </source>
</evidence>
<dbReference type="GO" id="GO:0008865">
    <property type="term" value="F:fructokinase activity"/>
    <property type="evidence" value="ECO:0007669"/>
    <property type="project" value="UniProtKB-EC"/>
</dbReference>
<evidence type="ECO:0000256" key="3">
    <source>
        <dbReference type="ARBA" id="ARBA00022679"/>
    </source>
</evidence>
<dbReference type="SUPFAM" id="SSF53067">
    <property type="entry name" value="Actin-like ATPase domain"/>
    <property type="match status" value="1"/>
</dbReference>
<dbReference type="InterPro" id="IPR000600">
    <property type="entry name" value="ROK"/>
</dbReference>
<comment type="cofactor">
    <cofactor evidence="1">
        <name>Mg(2+)</name>
        <dbReference type="ChEBI" id="CHEBI:18420"/>
    </cofactor>
</comment>
<evidence type="ECO:0000313" key="13">
    <source>
        <dbReference type="EMBL" id="AYF93066.1"/>
    </source>
</evidence>
<dbReference type="PANTHER" id="PTHR42742:SF3">
    <property type="entry name" value="FRUCTOKINASE"/>
    <property type="match status" value="1"/>
</dbReference>
<dbReference type="InterPro" id="IPR043129">
    <property type="entry name" value="ATPase_NBD"/>
</dbReference>
<dbReference type="KEGG" id="abom:D7I45_06120"/>